<dbReference type="EMBL" id="PEBX01000014">
    <property type="protein sequence ID" value="PTQ57066.1"/>
    <property type="molecule type" value="Genomic_DNA"/>
</dbReference>
<name>A0A2R6Y304_9BACL</name>
<organism evidence="2 3">
    <name type="scientific">Candidatus Carbonibacillus altaicus</name>
    <dbReference type="NCBI Taxonomy" id="2163959"/>
    <lineage>
        <taxon>Bacteria</taxon>
        <taxon>Bacillati</taxon>
        <taxon>Bacillota</taxon>
        <taxon>Bacilli</taxon>
        <taxon>Bacillales</taxon>
        <taxon>Candidatus Carbonibacillus</taxon>
    </lineage>
</organism>
<reference evidence="3" key="1">
    <citation type="journal article" date="2018" name="Sci. Rep.">
        <title>Lignite coal burning seam in the remote Altai Mountains harbors a hydrogen-driven thermophilic microbial community.</title>
        <authorList>
            <person name="Kadnikov V.V."/>
            <person name="Mardanov A.V."/>
            <person name="Ivasenko D.A."/>
            <person name="Antsiferov D.V."/>
            <person name="Beletsky A.V."/>
            <person name="Karnachuk O.V."/>
            <person name="Ravin N.V."/>
        </authorList>
    </citation>
    <scope>NUCLEOTIDE SEQUENCE [LARGE SCALE GENOMIC DNA]</scope>
</reference>
<gene>
    <name evidence="2" type="ORF">BSOLF_2336</name>
</gene>
<feature type="domain" description="Glycosyl transferase family 1" evidence="1">
    <location>
        <begin position="54"/>
        <end position="213"/>
    </location>
</feature>
<evidence type="ECO:0000313" key="3">
    <source>
        <dbReference type="Proteomes" id="UP000244338"/>
    </source>
</evidence>
<dbReference type="InterPro" id="IPR001296">
    <property type="entry name" value="Glyco_trans_1"/>
</dbReference>
<proteinExistence type="predicted"/>
<evidence type="ECO:0000313" key="2">
    <source>
        <dbReference type="EMBL" id="PTQ57066.1"/>
    </source>
</evidence>
<dbReference type="PANTHER" id="PTHR12526">
    <property type="entry name" value="GLYCOSYLTRANSFERASE"/>
    <property type="match status" value="1"/>
</dbReference>
<comment type="caution">
    <text evidence="2">The sequence shown here is derived from an EMBL/GenBank/DDBJ whole genome shotgun (WGS) entry which is preliminary data.</text>
</comment>
<dbReference type="GO" id="GO:0016757">
    <property type="term" value="F:glycosyltransferase activity"/>
    <property type="evidence" value="ECO:0007669"/>
    <property type="project" value="InterPro"/>
</dbReference>
<evidence type="ECO:0000259" key="1">
    <source>
        <dbReference type="Pfam" id="PF00534"/>
    </source>
</evidence>
<dbReference type="Pfam" id="PF00534">
    <property type="entry name" value="Glycos_transf_1"/>
    <property type="match status" value="1"/>
</dbReference>
<accession>A0A2R6Y304</accession>
<dbReference type="AlphaFoldDB" id="A0A2R6Y304"/>
<keyword evidence="2" id="KW-0808">Transferase</keyword>
<sequence>MTTVSNWLKRETERLFSEGELHRPIHVIHNFIDPHAHEMRHSGFIDPHAREKQNSSGQATQLIVHVSNFRPIKRVPDLVQAFYRVRQRLPVRLLLIGDGPELAQVKMLAEHLGIKEDIEWVGNVTDVRPYLVRADVFVLPSETESFGLSALEAMACGLPVVATKSGGLPEVVVDGETGYLVPVGDIAALAEALLKVLGDWRQAAALGEAGRRRAFKYFALDEKISAYEALYRQVLNA</sequence>
<dbReference type="PANTHER" id="PTHR12526:SF599">
    <property type="entry name" value="N-ACETYL-ALPHA-D-GLUCOSAMINYL L-MALATE SYNTHASE"/>
    <property type="match status" value="1"/>
</dbReference>
<protein>
    <submittedName>
        <fullName evidence="2">Glycosyltransferase</fullName>
    </submittedName>
</protein>
<dbReference type="Proteomes" id="UP000244338">
    <property type="component" value="Unassembled WGS sequence"/>
</dbReference>
<dbReference type="SUPFAM" id="SSF53756">
    <property type="entry name" value="UDP-Glycosyltransferase/glycogen phosphorylase"/>
    <property type="match status" value="1"/>
</dbReference>
<dbReference type="Gene3D" id="3.40.50.2000">
    <property type="entry name" value="Glycogen Phosphorylase B"/>
    <property type="match status" value="2"/>
</dbReference>